<gene>
    <name evidence="15" type="ORF">A3F84_29140</name>
</gene>
<evidence type="ECO:0000256" key="8">
    <source>
        <dbReference type="ARBA" id="ARBA00022801"/>
    </source>
</evidence>
<feature type="transmembrane region" description="Helical" evidence="13">
    <location>
        <begin position="125"/>
        <end position="143"/>
    </location>
</feature>
<evidence type="ECO:0000313" key="16">
    <source>
        <dbReference type="Proteomes" id="UP000178606"/>
    </source>
</evidence>
<feature type="transmembrane region" description="Helical" evidence="13">
    <location>
        <begin position="173"/>
        <end position="197"/>
    </location>
</feature>
<dbReference type="GO" id="GO:0006508">
    <property type="term" value="P:proteolysis"/>
    <property type="evidence" value="ECO:0007669"/>
    <property type="project" value="UniProtKB-KW"/>
</dbReference>
<keyword evidence="7" id="KW-0479">Metal-binding</keyword>
<evidence type="ECO:0000256" key="2">
    <source>
        <dbReference type="ARBA" id="ARBA00004651"/>
    </source>
</evidence>
<evidence type="ECO:0000256" key="12">
    <source>
        <dbReference type="ARBA" id="ARBA00023136"/>
    </source>
</evidence>
<dbReference type="GO" id="GO:0046872">
    <property type="term" value="F:metal ion binding"/>
    <property type="evidence" value="ECO:0007669"/>
    <property type="project" value="UniProtKB-KW"/>
</dbReference>
<keyword evidence="4" id="KW-1003">Cell membrane</keyword>
<evidence type="ECO:0000256" key="10">
    <source>
        <dbReference type="ARBA" id="ARBA00022989"/>
    </source>
</evidence>
<accession>A0A1F6D2E6</accession>
<dbReference type="PANTHER" id="PTHR35864">
    <property type="entry name" value="ZINC METALLOPROTEASE MJ0611-RELATED"/>
    <property type="match status" value="1"/>
</dbReference>
<proteinExistence type="inferred from homology"/>
<evidence type="ECO:0000256" key="11">
    <source>
        <dbReference type="ARBA" id="ARBA00023049"/>
    </source>
</evidence>
<evidence type="ECO:0000256" key="7">
    <source>
        <dbReference type="ARBA" id="ARBA00022723"/>
    </source>
</evidence>
<evidence type="ECO:0000256" key="3">
    <source>
        <dbReference type="ARBA" id="ARBA00007931"/>
    </source>
</evidence>
<feature type="transmembrane region" description="Helical" evidence="13">
    <location>
        <begin position="90"/>
        <end position="113"/>
    </location>
</feature>
<name>A0A1F6D2E6_HANXR</name>
<dbReference type="InterPro" id="IPR008915">
    <property type="entry name" value="Peptidase_M50"/>
</dbReference>
<dbReference type="EMBL" id="MFKF01000072">
    <property type="protein sequence ID" value="OGG55545.1"/>
    <property type="molecule type" value="Genomic_DNA"/>
</dbReference>
<dbReference type="Proteomes" id="UP000178606">
    <property type="component" value="Unassembled WGS sequence"/>
</dbReference>
<keyword evidence="5" id="KW-0645">Protease</keyword>
<keyword evidence="11" id="KW-0482">Metalloprotease</keyword>
<keyword evidence="12 13" id="KW-0472">Membrane</keyword>
<keyword evidence="8" id="KW-0378">Hydrolase</keyword>
<feature type="transmembrane region" description="Helical" evidence="13">
    <location>
        <begin position="12"/>
        <end position="32"/>
    </location>
</feature>
<dbReference type="CDD" id="cd06158">
    <property type="entry name" value="S2P-M50_like_1"/>
    <property type="match status" value="1"/>
</dbReference>
<dbReference type="InterPro" id="IPR044537">
    <property type="entry name" value="Rip2-like"/>
</dbReference>
<evidence type="ECO:0000256" key="5">
    <source>
        <dbReference type="ARBA" id="ARBA00022670"/>
    </source>
</evidence>
<evidence type="ECO:0000256" key="6">
    <source>
        <dbReference type="ARBA" id="ARBA00022692"/>
    </source>
</evidence>
<sequence>MESLIPDFRQLLLTISPILFALTVHEFAHAWAADRLGDPTARLMGRLTMNPVAHLDPLGTLMIVLANFGWGKPVPVDVRYLKRPKQDMLWIALAGPASNVISAALFGVAFRYLPDSAFQWVEAILILQYAVFINLILAFFNLIPLPPLDGSKILAGLLPLRQEMAYRRAEQPLSVLLIALIIIGSITHISLIGRVILPPVALLTRAFMGV</sequence>
<protein>
    <recommendedName>
        <fullName evidence="14">Peptidase M50 domain-containing protein</fullName>
    </recommendedName>
</protein>
<evidence type="ECO:0000256" key="1">
    <source>
        <dbReference type="ARBA" id="ARBA00001947"/>
    </source>
</evidence>
<comment type="subcellular location">
    <subcellularLocation>
        <location evidence="2">Cell membrane</location>
        <topology evidence="2">Multi-pass membrane protein</topology>
    </subcellularLocation>
</comment>
<evidence type="ECO:0000259" key="14">
    <source>
        <dbReference type="Pfam" id="PF02163"/>
    </source>
</evidence>
<comment type="similarity">
    <text evidence="3">Belongs to the peptidase M50B family.</text>
</comment>
<comment type="caution">
    <text evidence="15">The sequence shown here is derived from an EMBL/GenBank/DDBJ whole genome shotgun (WGS) entry which is preliminary data.</text>
</comment>
<comment type="cofactor">
    <cofactor evidence="1">
        <name>Zn(2+)</name>
        <dbReference type="ChEBI" id="CHEBI:29105"/>
    </cofactor>
</comment>
<keyword evidence="6 13" id="KW-0812">Transmembrane</keyword>
<dbReference type="GO" id="GO:0008237">
    <property type="term" value="F:metallopeptidase activity"/>
    <property type="evidence" value="ECO:0007669"/>
    <property type="project" value="UniProtKB-KW"/>
</dbReference>
<evidence type="ECO:0000256" key="13">
    <source>
        <dbReference type="SAM" id="Phobius"/>
    </source>
</evidence>
<dbReference type="InterPro" id="IPR052348">
    <property type="entry name" value="Metallopeptidase_M50B"/>
</dbReference>
<reference evidence="15 16" key="1">
    <citation type="journal article" date="2016" name="Nat. Commun.">
        <title>Thousands of microbial genomes shed light on interconnected biogeochemical processes in an aquifer system.</title>
        <authorList>
            <person name="Anantharaman K."/>
            <person name="Brown C.T."/>
            <person name="Hug L.A."/>
            <person name="Sharon I."/>
            <person name="Castelle C.J."/>
            <person name="Probst A.J."/>
            <person name="Thomas B.C."/>
            <person name="Singh A."/>
            <person name="Wilkins M.J."/>
            <person name="Karaoz U."/>
            <person name="Brodie E.L."/>
            <person name="Williams K.H."/>
            <person name="Hubbard S.S."/>
            <person name="Banfield J.F."/>
        </authorList>
    </citation>
    <scope>NUCLEOTIDE SEQUENCE [LARGE SCALE GENOMIC DNA]</scope>
    <source>
        <strain evidence="16">RIFCSPLOWO2_12_FULL_64_10</strain>
    </source>
</reference>
<evidence type="ECO:0000256" key="9">
    <source>
        <dbReference type="ARBA" id="ARBA00022833"/>
    </source>
</evidence>
<keyword evidence="10 13" id="KW-1133">Transmembrane helix</keyword>
<keyword evidence="9" id="KW-0862">Zinc</keyword>
<organism evidence="15 16">
    <name type="scientific">Handelsmanbacteria sp. (strain RIFCSPLOWO2_12_FULL_64_10)</name>
    <dbReference type="NCBI Taxonomy" id="1817868"/>
    <lineage>
        <taxon>Bacteria</taxon>
        <taxon>Candidatus Handelsmaniibacteriota</taxon>
    </lineage>
</organism>
<dbReference type="AlphaFoldDB" id="A0A1F6D2E6"/>
<dbReference type="PANTHER" id="PTHR35864:SF1">
    <property type="entry name" value="ZINC METALLOPROTEASE YWHC-RELATED"/>
    <property type="match status" value="1"/>
</dbReference>
<evidence type="ECO:0000313" key="15">
    <source>
        <dbReference type="EMBL" id="OGG55545.1"/>
    </source>
</evidence>
<dbReference type="Pfam" id="PF02163">
    <property type="entry name" value="Peptidase_M50"/>
    <property type="match status" value="1"/>
</dbReference>
<evidence type="ECO:0000256" key="4">
    <source>
        <dbReference type="ARBA" id="ARBA00022475"/>
    </source>
</evidence>
<feature type="domain" description="Peptidase M50" evidence="14">
    <location>
        <begin position="123"/>
        <end position="182"/>
    </location>
</feature>
<dbReference type="GO" id="GO:0005886">
    <property type="term" value="C:plasma membrane"/>
    <property type="evidence" value="ECO:0007669"/>
    <property type="project" value="UniProtKB-SubCell"/>
</dbReference>